<dbReference type="AlphaFoldDB" id="G0PAI2"/>
<sequence length="168" mass="19142">MLLLDSSVSPPSSPAPTSTSDVPSNRFFQALGKVGPGMVQMSSDDFAEDRNSALLVKAMVVCPKLGSLEKELVEYWSRVFSYLFGFVHNPRRKLTEVFKNGGFRWEFRDKNLLRVEIQLEKSQEELRQLKEETLGQVQAKLDRSKEKITYLKGINADLKKKVAEQILF</sequence>
<keyword evidence="3" id="KW-1185">Reference proteome</keyword>
<proteinExistence type="predicted"/>
<evidence type="ECO:0000256" key="1">
    <source>
        <dbReference type="SAM" id="MobiDB-lite"/>
    </source>
</evidence>
<dbReference type="Proteomes" id="UP000008068">
    <property type="component" value="Unassembled WGS sequence"/>
</dbReference>
<name>G0PAI2_CAEBE</name>
<accession>G0PAI2</accession>
<protein>
    <submittedName>
        <fullName evidence="2">Uncharacterized protein</fullName>
    </submittedName>
</protein>
<gene>
    <name evidence="2" type="ORF">CAEBREN_04375</name>
</gene>
<evidence type="ECO:0000313" key="3">
    <source>
        <dbReference type="Proteomes" id="UP000008068"/>
    </source>
</evidence>
<feature type="region of interest" description="Disordered" evidence="1">
    <location>
        <begin position="1"/>
        <end position="24"/>
    </location>
</feature>
<dbReference type="STRING" id="135651.G0PAI2"/>
<organism evidence="3">
    <name type="scientific">Caenorhabditis brenneri</name>
    <name type="common">Nematode worm</name>
    <dbReference type="NCBI Taxonomy" id="135651"/>
    <lineage>
        <taxon>Eukaryota</taxon>
        <taxon>Metazoa</taxon>
        <taxon>Ecdysozoa</taxon>
        <taxon>Nematoda</taxon>
        <taxon>Chromadorea</taxon>
        <taxon>Rhabditida</taxon>
        <taxon>Rhabditina</taxon>
        <taxon>Rhabditomorpha</taxon>
        <taxon>Rhabditoidea</taxon>
        <taxon>Rhabditidae</taxon>
        <taxon>Peloderinae</taxon>
        <taxon>Caenorhabditis</taxon>
    </lineage>
</organism>
<dbReference type="EMBL" id="GL380179">
    <property type="protein sequence ID" value="EGT49313.1"/>
    <property type="molecule type" value="Genomic_DNA"/>
</dbReference>
<reference evidence="3" key="1">
    <citation type="submission" date="2011-07" db="EMBL/GenBank/DDBJ databases">
        <authorList>
            <consortium name="Caenorhabditis brenneri Sequencing and Analysis Consortium"/>
            <person name="Wilson R.K."/>
        </authorList>
    </citation>
    <scope>NUCLEOTIDE SEQUENCE [LARGE SCALE GENOMIC DNA]</scope>
    <source>
        <strain evidence="3">PB2801</strain>
    </source>
</reference>
<dbReference type="HOGENOM" id="CLU_1587954_0_0_1"/>
<evidence type="ECO:0000313" key="2">
    <source>
        <dbReference type="EMBL" id="EGT49313.1"/>
    </source>
</evidence>
<dbReference type="InParanoid" id="G0PAI2"/>